<dbReference type="GeneID" id="101860599"/>
<evidence type="ECO:0000256" key="1">
    <source>
        <dbReference type="ARBA" id="ARBA00022737"/>
    </source>
</evidence>
<feature type="region of interest" description="Disordered" evidence="4">
    <location>
        <begin position="1"/>
        <end position="30"/>
    </location>
</feature>
<dbReference type="InterPro" id="IPR036770">
    <property type="entry name" value="Ankyrin_rpt-contain_sf"/>
</dbReference>
<feature type="repeat" description="ANK" evidence="3">
    <location>
        <begin position="246"/>
        <end position="278"/>
    </location>
</feature>
<dbReference type="Proteomes" id="UP000694888">
    <property type="component" value="Unplaced"/>
</dbReference>
<dbReference type="PRINTS" id="PR01415">
    <property type="entry name" value="ANKYRIN"/>
</dbReference>
<evidence type="ECO:0000256" key="2">
    <source>
        <dbReference type="ARBA" id="ARBA00023043"/>
    </source>
</evidence>
<accession>A0ABM1A8P5</accession>
<keyword evidence="2 3" id="KW-0040">ANK repeat</keyword>
<dbReference type="PROSITE" id="PS50297">
    <property type="entry name" value="ANK_REP_REGION"/>
    <property type="match status" value="2"/>
</dbReference>
<keyword evidence="5" id="KW-1185">Reference proteome</keyword>
<reference evidence="6" key="1">
    <citation type="submission" date="2025-08" db="UniProtKB">
        <authorList>
            <consortium name="RefSeq"/>
        </authorList>
    </citation>
    <scope>IDENTIFICATION</scope>
</reference>
<dbReference type="PROSITE" id="PS50088">
    <property type="entry name" value="ANK_REPEAT"/>
    <property type="match status" value="2"/>
</dbReference>
<dbReference type="Pfam" id="PF13857">
    <property type="entry name" value="Ank_5"/>
    <property type="match status" value="1"/>
</dbReference>
<evidence type="ECO:0000256" key="4">
    <source>
        <dbReference type="SAM" id="MobiDB-lite"/>
    </source>
</evidence>
<dbReference type="Gene3D" id="1.25.40.20">
    <property type="entry name" value="Ankyrin repeat-containing domain"/>
    <property type="match status" value="1"/>
</dbReference>
<evidence type="ECO:0000313" key="5">
    <source>
        <dbReference type="Proteomes" id="UP000694888"/>
    </source>
</evidence>
<dbReference type="InterPro" id="IPR002110">
    <property type="entry name" value="Ankyrin_rpt"/>
</dbReference>
<dbReference type="RefSeq" id="XP_012942963.1">
    <property type="nucleotide sequence ID" value="XM_013087509.2"/>
</dbReference>
<organism evidence="5 6">
    <name type="scientific">Aplysia californica</name>
    <name type="common">California sea hare</name>
    <dbReference type="NCBI Taxonomy" id="6500"/>
    <lineage>
        <taxon>Eukaryota</taxon>
        <taxon>Metazoa</taxon>
        <taxon>Spiralia</taxon>
        <taxon>Lophotrochozoa</taxon>
        <taxon>Mollusca</taxon>
        <taxon>Gastropoda</taxon>
        <taxon>Heterobranchia</taxon>
        <taxon>Euthyneura</taxon>
        <taxon>Tectipleura</taxon>
        <taxon>Aplysiida</taxon>
        <taxon>Aplysioidea</taxon>
        <taxon>Aplysiidae</taxon>
        <taxon>Aplysia</taxon>
    </lineage>
</organism>
<dbReference type="SUPFAM" id="SSF48403">
    <property type="entry name" value="Ankyrin repeat"/>
    <property type="match status" value="1"/>
</dbReference>
<feature type="repeat" description="ANK" evidence="3">
    <location>
        <begin position="279"/>
        <end position="319"/>
    </location>
</feature>
<name>A0ABM1A8P5_APLCA</name>
<proteinExistence type="predicted"/>
<keyword evidence="1" id="KW-0677">Repeat</keyword>
<dbReference type="PANTHER" id="PTHR24171">
    <property type="entry name" value="ANKYRIN REPEAT DOMAIN-CONTAINING PROTEIN 39-RELATED"/>
    <property type="match status" value="1"/>
</dbReference>
<evidence type="ECO:0000256" key="3">
    <source>
        <dbReference type="PROSITE-ProRule" id="PRU00023"/>
    </source>
</evidence>
<sequence length="419" mass="46248">METDEPQSNVALPSQPRQFVGTTEMAGSSASVPQHIHYHFHTHQHPAPSLPSAVSFGEASVHSEPERLHLADLAIVDDDSLGIGAATSNLSLNSSSSSSIPREPSIDNRMELLLASRHSLQRQIRNDELPVLSFPYFDPAKLKPIDFSLPVPVGDIVLFNTTTSSLASGSSGESSEDSQPQQLQLLPLSHGRRQMRLARKRFLFRIGLRNSFTEVRNFMSAVNQGDLVKVSGLLHEGVNPNACDQKRRTPLHVAVSRGHFAIAHLLLAHKADPKMRDILGNTPLHLEMFQSLFSAVCYGDRRVVRLLIENGASIHIKDNNGRTPLSIVKSRLNTLRGDRSVSTDTLKGEFMLMADFLQHHEKRLQAEAAPAPVEDLCRLMEGVSTREQADEIADAMISKMSSLCIENQTRQTPICHPIL</sequence>
<dbReference type="SMART" id="SM00248">
    <property type="entry name" value="ANK"/>
    <property type="match status" value="2"/>
</dbReference>
<gene>
    <name evidence="6" type="primary">LOC101860599</name>
</gene>
<evidence type="ECO:0000313" key="6">
    <source>
        <dbReference type="RefSeq" id="XP_012942963.1"/>
    </source>
</evidence>
<protein>
    <submittedName>
        <fullName evidence="6">Ankyrin repeat domain-containing protein 54 isoform X1</fullName>
    </submittedName>
</protein>